<evidence type="ECO:0000259" key="4">
    <source>
        <dbReference type="PROSITE" id="PS51032"/>
    </source>
</evidence>
<dbReference type="Proteomes" id="UP000501971">
    <property type="component" value="Segment"/>
</dbReference>
<accession>A0A6M3T8C1</accession>
<dbReference type="GO" id="GO:0004527">
    <property type="term" value="F:exonuclease activity"/>
    <property type="evidence" value="ECO:0007669"/>
    <property type="project" value="UniProtKB-KW"/>
</dbReference>
<keyword evidence="5" id="KW-0378">Hydrolase</keyword>
<sequence>MAKKINMTGKRYGKLVVVKEHAWKDKKPDARWDCLCDCGNSVVYRGASLRGGRAKSCGCERLAKHRATYKAKAIENNKDRIGLRFGALTIIEFAGNVPGEGGALFKCKCDCGNVKTIKWTNLAYVERPITSCGCMKSVSHRHSRRNKAISEGRYYGVAPNGQGFRIVIGNGKGEHNHGYYKTAEEAARAYDAKAIELYGEDAITNFGVGDEEDFDE</sequence>
<proteinExistence type="predicted"/>
<keyword evidence="1" id="KW-0805">Transcription regulation</keyword>
<dbReference type="GeneID" id="79585600"/>
<organism evidence="5 6">
    <name type="scientific">Sphingomonas phage Kharn</name>
    <dbReference type="NCBI Taxonomy" id="2686312"/>
    <lineage>
        <taxon>Viruses</taxon>
        <taxon>Duplodnaviria</taxon>
        <taxon>Heunggongvirae</taxon>
        <taxon>Uroviricota</taxon>
        <taxon>Caudoviricetes</taxon>
        <taxon>Johnpaulvirinae</taxon>
        <taxon>Kharnvirus</taxon>
        <taxon>Kharnvirus kharn</taxon>
    </lineage>
</organism>
<evidence type="ECO:0000313" key="5">
    <source>
        <dbReference type="EMBL" id="QJD54528.1"/>
    </source>
</evidence>
<dbReference type="GO" id="GO:0003700">
    <property type="term" value="F:DNA-binding transcription factor activity"/>
    <property type="evidence" value="ECO:0007669"/>
    <property type="project" value="InterPro"/>
</dbReference>
<reference evidence="5 6" key="1">
    <citation type="submission" date="2019-11" db="EMBL/GenBank/DDBJ databases">
        <authorList>
            <person name="Hylling O."/>
            <person name="Hansen L.H."/>
            <person name="Johansen A."/>
        </authorList>
    </citation>
    <scope>NUCLEOTIDE SEQUENCE [LARGE SCALE GENOMIC DNA]</scope>
</reference>
<evidence type="ECO:0000313" key="6">
    <source>
        <dbReference type="Proteomes" id="UP000501971"/>
    </source>
</evidence>
<dbReference type="SUPFAM" id="SSF54171">
    <property type="entry name" value="DNA-binding domain"/>
    <property type="match status" value="1"/>
</dbReference>
<dbReference type="PROSITE" id="PS51032">
    <property type="entry name" value="AP2_ERF"/>
    <property type="match status" value="1"/>
</dbReference>
<dbReference type="InterPro" id="IPR016177">
    <property type="entry name" value="DNA-bd_dom_sf"/>
</dbReference>
<keyword evidence="5" id="KW-0269">Exonuclease</keyword>
<dbReference type="InterPro" id="IPR001471">
    <property type="entry name" value="AP2/ERF_dom"/>
</dbReference>
<keyword evidence="5" id="KW-0540">Nuclease</keyword>
<protein>
    <submittedName>
        <fullName evidence="5">Exonuclease</fullName>
    </submittedName>
</protein>
<feature type="domain" description="AP2/ERF" evidence="4">
    <location>
        <begin position="139"/>
        <end position="207"/>
    </location>
</feature>
<keyword evidence="2" id="KW-0238">DNA-binding</keyword>
<dbReference type="InterPro" id="IPR036955">
    <property type="entry name" value="AP2/ERF_dom_sf"/>
</dbReference>
<dbReference type="EMBL" id="MN734439">
    <property type="protein sequence ID" value="QJD54528.1"/>
    <property type="molecule type" value="Genomic_DNA"/>
</dbReference>
<keyword evidence="3" id="KW-0804">Transcription</keyword>
<name>A0A6M3T8C1_9CAUD</name>
<dbReference type="SMART" id="SM00380">
    <property type="entry name" value="AP2"/>
    <property type="match status" value="1"/>
</dbReference>
<dbReference type="GO" id="GO:0003677">
    <property type="term" value="F:DNA binding"/>
    <property type="evidence" value="ECO:0007669"/>
    <property type="project" value="UniProtKB-KW"/>
</dbReference>
<keyword evidence="6" id="KW-1185">Reference proteome</keyword>
<evidence type="ECO:0000256" key="3">
    <source>
        <dbReference type="ARBA" id="ARBA00023163"/>
    </source>
</evidence>
<dbReference type="KEGG" id="vg:79585600"/>
<evidence type="ECO:0000256" key="2">
    <source>
        <dbReference type="ARBA" id="ARBA00023125"/>
    </source>
</evidence>
<dbReference type="RefSeq" id="YP_010738234.1">
    <property type="nucleotide sequence ID" value="NC_073024.1"/>
</dbReference>
<dbReference type="Gene3D" id="3.30.730.10">
    <property type="entry name" value="AP2/ERF domain"/>
    <property type="match status" value="1"/>
</dbReference>
<evidence type="ECO:0000256" key="1">
    <source>
        <dbReference type="ARBA" id="ARBA00023015"/>
    </source>
</evidence>